<evidence type="ECO:0000256" key="4">
    <source>
        <dbReference type="ARBA" id="ARBA00009549"/>
    </source>
</evidence>
<keyword evidence="6" id="KW-0158">Chromosome</keyword>
<evidence type="ECO:0000256" key="6">
    <source>
        <dbReference type="ARBA" id="ARBA00022454"/>
    </source>
</evidence>
<dbReference type="PANTHER" id="PTHR31740:SF2">
    <property type="entry name" value="CENTROMERE PROTEIN L"/>
    <property type="match status" value="1"/>
</dbReference>
<dbReference type="GO" id="GO:0005874">
    <property type="term" value="C:microtubule"/>
    <property type="evidence" value="ECO:0007669"/>
    <property type="project" value="UniProtKB-KW"/>
</dbReference>
<evidence type="ECO:0000259" key="13">
    <source>
        <dbReference type="SMART" id="SM01349"/>
    </source>
</evidence>
<evidence type="ECO:0000313" key="15">
    <source>
        <dbReference type="Proteomes" id="UP000615446"/>
    </source>
</evidence>
<proteinExistence type="inferred from homology"/>
<evidence type="ECO:0000256" key="11">
    <source>
        <dbReference type="ARBA" id="ARBA00023328"/>
    </source>
</evidence>
<evidence type="ECO:0000256" key="3">
    <source>
        <dbReference type="ARBA" id="ARBA00004584"/>
    </source>
</evidence>
<dbReference type="Pfam" id="PF13092">
    <property type="entry name" value="CENP-L"/>
    <property type="match status" value="1"/>
</dbReference>
<dbReference type="GO" id="GO:0000775">
    <property type="term" value="C:chromosome, centromeric region"/>
    <property type="evidence" value="ECO:0007669"/>
    <property type="project" value="UniProtKB-SubCell"/>
</dbReference>
<accession>A0A8H3QLN4</accession>
<keyword evidence="10" id="KW-0539">Nucleus</keyword>
<evidence type="ECO:0000256" key="5">
    <source>
        <dbReference type="ARBA" id="ARBA00011060"/>
    </source>
</evidence>
<comment type="caution">
    <text evidence="14">The sequence shown here is derived from an EMBL/GenBank/DDBJ whole genome shotgun (WGS) entry which is preliminary data.</text>
</comment>
<dbReference type="InterPro" id="IPR034085">
    <property type="entry name" value="TOG"/>
</dbReference>
<dbReference type="OrthoDB" id="46159at2759"/>
<name>A0A8H3QLN4_9GLOM</name>
<dbReference type="InterPro" id="IPR016024">
    <property type="entry name" value="ARM-type_fold"/>
</dbReference>
<evidence type="ECO:0000256" key="2">
    <source>
        <dbReference type="ARBA" id="ARBA00004186"/>
    </source>
</evidence>
<dbReference type="PANTHER" id="PTHR31740">
    <property type="entry name" value="CENTROMERE PROTEIN L"/>
    <property type="match status" value="1"/>
</dbReference>
<dbReference type="EMBL" id="BLAL01000079">
    <property type="protein sequence ID" value="GES84303.1"/>
    <property type="molecule type" value="Genomic_DNA"/>
</dbReference>
<evidence type="ECO:0000256" key="9">
    <source>
        <dbReference type="ARBA" id="ARBA00022776"/>
    </source>
</evidence>
<dbReference type="Pfam" id="PF12348">
    <property type="entry name" value="CLASP_N"/>
    <property type="match status" value="1"/>
</dbReference>
<gene>
    <name evidence="14" type="ORF">RCL2_001142700</name>
</gene>
<evidence type="ECO:0000256" key="8">
    <source>
        <dbReference type="ARBA" id="ARBA00022701"/>
    </source>
</evidence>
<feature type="compositionally biased region" description="Polar residues" evidence="12">
    <location>
        <begin position="698"/>
        <end position="711"/>
    </location>
</feature>
<dbReference type="GO" id="GO:0005634">
    <property type="term" value="C:nucleus"/>
    <property type="evidence" value="ECO:0007669"/>
    <property type="project" value="UniProtKB-SubCell"/>
</dbReference>
<comment type="subcellular location">
    <subcellularLocation>
        <location evidence="3">Chromosome</location>
        <location evidence="3">Centromere</location>
    </subcellularLocation>
    <subcellularLocation>
        <location evidence="2">Cytoplasm</location>
        <location evidence="2">Cytoskeleton</location>
        <location evidence="2">Spindle</location>
    </subcellularLocation>
    <subcellularLocation>
        <location evidence="1">Nucleus</location>
    </subcellularLocation>
</comment>
<dbReference type="Gene3D" id="1.25.10.10">
    <property type="entry name" value="Leucine-rich Repeat Variant"/>
    <property type="match status" value="1"/>
</dbReference>
<dbReference type="AlphaFoldDB" id="A0A8H3QLN4"/>
<dbReference type="Proteomes" id="UP000615446">
    <property type="component" value="Unassembled WGS sequence"/>
</dbReference>
<dbReference type="InterPro" id="IPR025204">
    <property type="entry name" value="CENP-L"/>
</dbReference>
<evidence type="ECO:0000256" key="12">
    <source>
        <dbReference type="SAM" id="MobiDB-lite"/>
    </source>
</evidence>
<dbReference type="InterPro" id="IPR011989">
    <property type="entry name" value="ARM-like"/>
</dbReference>
<feature type="domain" description="TOG" evidence="13">
    <location>
        <begin position="360"/>
        <end position="598"/>
    </location>
</feature>
<feature type="region of interest" description="Disordered" evidence="12">
    <location>
        <begin position="769"/>
        <end position="796"/>
    </location>
</feature>
<comment type="similarity">
    <text evidence="4">Belongs to the CLASP family.</text>
</comment>
<comment type="similarity">
    <text evidence="5">Belongs to the CENP-L/IML3 family.</text>
</comment>
<evidence type="ECO:0000256" key="10">
    <source>
        <dbReference type="ARBA" id="ARBA00023242"/>
    </source>
</evidence>
<keyword evidence="11" id="KW-0137">Centromere</keyword>
<feature type="compositionally biased region" description="Polar residues" evidence="12">
    <location>
        <begin position="769"/>
        <end position="789"/>
    </location>
</feature>
<dbReference type="GO" id="GO:0051301">
    <property type="term" value="P:cell division"/>
    <property type="evidence" value="ECO:0007669"/>
    <property type="project" value="UniProtKB-KW"/>
</dbReference>
<keyword evidence="9" id="KW-0498">Mitosis</keyword>
<evidence type="ECO:0000256" key="1">
    <source>
        <dbReference type="ARBA" id="ARBA00004123"/>
    </source>
</evidence>
<keyword evidence="7" id="KW-0132">Cell division</keyword>
<keyword evidence="9" id="KW-0131">Cell cycle</keyword>
<dbReference type="GO" id="GO:0005819">
    <property type="term" value="C:spindle"/>
    <property type="evidence" value="ECO:0007669"/>
    <property type="project" value="UniProtKB-SubCell"/>
</dbReference>
<dbReference type="SUPFAM" id="SSF48371">
    <property type="entry name" value="ARM repeat"/>
    <property type="match status" value="1"/>
</dbReference>
<dbReference type="InterPro" id="IPR024395">
    <property type="entry name" value="CLASP_N_dom"/>
</dbReference>
<evidence type="ECO:0000313" key="14">
    <source>
        <dbReference type="EMBL" id="GES84303.1"/>
    </source>
</evidence>
<dbReference type="SMART" id="SM01349">
    <property type="entry name" value="TOG"/>
    <property type="match status" value="1"/>
</dbReference>
<feature type="region of interest" description="Disordered" evidence="12">
    <location>
        <begin position="698"/>
        <end position="722"/>
    </location>
</feature>
<keyword evidence="8" id="KW-0493">Microtubule</keyword>
<sequence length="1032" mass="116219">MSKRKDDQKKRKRDVKSNEMEEAQREITADLDSNIFINKTFLLYRCTPFYKFELINFTQYGKELHNFITGQLLNRIPLVCDNGEESDFVSEGKVVELFISKIKLSNWNGANGLPIGVEIKFKPKGLAKEQIFHLIFLPSIVSRDFASENSPFNHYPVILVKAPQRLANIAIEWFETRFDCRICRYRLESSHLKKFTEELANISFTCDDFIQTKPFELTFTVPNISEIKNIKLRMSLVDIERLYNRSKEQSENSQQTSGITERIDEHFFECLRIKLPSLILSKISNHAALVAGEGKLKISAGLLSPILTAALDCKFSYPEKVTSHICTPYIYSQYQSSILTSLVLFINKMAGVPTEIKVESVSQLDSEIKQIVERFQDKETEHTWSGFDDSLTRLIAITRGSAALYEKNYISGIKSLRQPIINSILTERTKLSGTATELIEEMAKALGLKFDVLSEFFVPSIIKLCTRTKKTSLIRAQKCMNTIIRICHLPNLIPKFKEALQHQSKSLRNCAAEWIRISLEANEVGDLNYYISDIEWAIRQCASDSSPDVRNISKQIFEIYKSKFDLRLDNFVATVKKDPVVLKILGIKDKSAKANNLALMKAQSRKINNARDMKNEVIIFTNNEDKLDKLQINDKNEDKDQIIKDKKLPLNDNSLDKPFTTEDTPAFTVPFDEPQNAVGALSTSTGFVTLKRPKLTSAQHKSQPVITTTAQRVPAKPTRAQTINTSSSINRDAGTGTGGAQRVRTRERAATAIEDKNKASRVLNTSKIINTKPSRPPYTRTTSETASSPTKKKTSHKFNIKSNAAPLINHKTSSKETNLAPNSVFKPLKVTATATSMTKGFLTTANLSVTISTATKQSNSNQMGNSALTNVRLFGRPREHQRQCSPYQKPAINFVARKFGKRPLPNRDELTVKVNALVNHAIEVVTKQVEASYDLNVEVFSTEEQVIEDDVIENPATSRVRPPIKQQLPATQDITPLPVEPSPPLSFVDPVKFLEDVRNIEVNGCDKVDNVTGPEVGDLIEKTKELTIESQL</sequence>
<evidence type="ECO:0000256" key="7">
    <source>
        <dbReference type="ARBA" id="ARBA00022618"/>
    </source>
</evidence>
<organism evidence="14 15">
    <name type="scientific">Rhizophagus clarus</name>
    <dbReference type="NCBI Taxonomy" id="94130"/>
    <lineage>
        <taxon>Eukaryota</taxon>
        <taxon>Fungi</taxon>
        <taxon>Fungi incertae sedis</taxon>
        <taxon>Mucoromycota</taxon>
        <taxon>Glomeromycotina</taxon>
        <taxon>Glomeromycetes</taxon>
        <taxon>Glomerales</taxon>
        <taxon>Glomeraceae</taxon>
        <taxon>Rhizophagus</taxon>
    </lineage>
</organism>
<reference evidence="14" key="1">
    <citation type="submission" date="2019-10" db="EMBL/GenBank/DDBJ databases">
        <title>Conservation and host-specific expression of non-tandemly repeated heterogenous ribosome RNA gene in arbuscular mycorrhizal fungi.</title>
        <authorList>
            <person name="Maeda T."/>
            <person name="Kobayashi Y."/>
            <person name="Nakagawa T."/>
            <person name="Ezawa T."/>
            <person name="Yamaguchi K."/>
            <person name="Bino T."/>
            <person name="Nishimoto Y."/>
            <person name="Shigenobu S."/>
            <person name="Kawaguchi M."/>
        </authorList>
    </citation>
    <scope>NUCLEOTIDE SEQUENCE</scope>
    <source>
        <strain evidence="14">HR1</strain>
    </source>
</reference>
<protein>
    <submittedName>
        <fullName evidence="14">Protein stu1</fullName>
    </submittedName>
</protein>